<evidence type="ECO:0000313" key="4">
    <source>
        <dbReference type="Proteomes" id="UP000178089"/>
    </source>
</evidence>
<keyword evidence="1" id="KW-0067">ATP-binding</keyword>
<dbReference type="InterPro" id="IPR011761">
    <property type="entry name" value="ATP-grasp"/>
</dbReference>
<dbReference type="SUPFAM" id="SSF56059">
    <property type="entry name" value="Glutathione synthetase ATP-binding domain-like"/>
    <property type="match status" value="1"/>
</dbReference>
<evidence type="ECO:0000259" key="2">
    <source>
        <dbReference type="PROSITE" id="PS50975"/>
    </source>
</evidence>
<organism evidence="3 4">
    <name type="scientific">Candidatus Taylorbacteria bacterium RIFCSPHIGHO2_12_FULL_45_16</name>
    <dbReference type="NCBI Taxonomy" id="1802315"/>
    <lineage>
        <taxon>Bacteria</taxon>
        <taxon>Candidatus Tayloriibacteriota</taxon>
    </lineage>
</organism>
<dbReference type="Gene3D" id="3.40.50.20">
    <property type="match status" value="1"/>
</dbReference>
<keyword evidence="1" id="KW-0547">Nucleotide-binding</keyword>
<dbReference type="GO" id="GO:0046872">
    <property type="term" value="F:metal ion binding"/>
    <property type="evidence" value="ECO:0007669"/>
    <property type="project" value="InterPro"/>
</dbReference>
<comment type="caution">
    <text evidence="3">The sequence shown here is derived from an EMBL/GenBank/DDBJ whole genome shotgun (WGS) entry which is preliminary data.</text>
</comment>
<dbReference type="GO" id="GO:0005524">
    <property type="term" value="F:ATP binding"/>
    <property type="evidence" value="ECO:0007669"/>
    <property type="project" value="UniProtKB-UniRule"/>
</dbReference>
<dbReference type="AlphaFoldDB" id="A0A1G2N037"/>
<sequence>MKTIRILFMAASTRICLLERFYSAAKDLGIRLEVFDFENNIPWHTSGLSGLAKLVPAPVFSDLDFTEFISNFVKENQIDIVIPIIDKAMIALARAAPKLKAQGAMPVVSGLEECEIMTDKVRSDTFFRKAGLNVPSTNKFPLLAKPRLGASSKGIINLKDQKEFDFWRKRNKAEDFMIQSFITGKEYSVDAYIDSKSTILGIVSRTRIAVSGGEVMVTITEHNDDIIFEAEKLLKIAKWYGPMTIQYIHDGKKAWLIECNPRFGGGVTCSIEAGLSIPEWILRERLGLTMPKDIISWRNGLCMTRARKDYFLWL</sequence>
<dbReference type="InterPro" id="IPR013815">
    <property type="entry name" value="ATP_grasp_subdomain_1"/>
</dbReference>
<dbReference type="PROSITE" id="PS50975">
    <property type="entry name" value="ATP_GRASP"/>
    <property type="match status" value="1"/>
</dbReference>
<dbReference type="Gene3D" id="3.30.470.20">
    <property type="entry name" value="ATP-grasp fold, B domain"/>
    <property type="match status" value="1"/>
</dbReference>
<proteinExistence type="predicted"/>
<protein>
    <recommendedName>
        <fullName evidence="2">ATP-grasp domain-containing protein</fullName>
    </recommendedName>
</protein>
<dbReference type="Gene3D" id="3.30.1490.20">
    <property type="entry name" value="ATP-grasp fold, A domain"/>
    <property type="match status" value="1"/>
</dbReference>
<evidence type="ECO:0000313" key="3">
    <source>
        <dbReference type="EMBL" id="OHA29470.1"/>
    </source>
</evidence>
<feature type="domain" description="ATP-grasp" evidence="2">
    <location>
        <begin position="108"/>
        <end position="286"/>
    </location>
</feature>
<dbReference type="Proteomes" id="UP000178089">
    <property type="component" value="Unassembled WGS sequence"/>
</dbReference>
<reference evidence="3 4" key="1">
    <citation type="journal article" date="2016" name="Nat. Commun.">
        <title>Thousands of microbial genomes shed light on interconnected biogeochemical processes in an aquifer system.</title>
        <authorList>
            <person name="Anantharaman K."/>
            <person name="Brown C.T."/>
            <person name="Hug L.A."/>
            <person name="Sharon I."/>
            <person name="Castelle C.J."/>
            <person name="Probst A.J."/>
            <person name="Thomas B.C."/>
            <person name="Singh A."/>
            <person name="Wilkins M.J."/>
            <person name="Karaoz U."/>
            <person name="Brodie E.L."/>
            <person name="Williams K.H."/>
            <person name="Hubbard S.S."/>
            <person name="Banfield J.F."/>
        </authorList>
    </citation>
    <scope>NUCLEOTIDE SEQUENCE [LARGE SCALE GENOMIC DNA]</scope>
</reference>
<dbReference type="EMBL" id="MHRT01000004">
    <property type="protein sequence ID" value="OHA29470.1"/>
    <property type="molecule type" value="Genomic_DNA"/>
</dbReference>
<dbReference type="STRING" id="1802315.A3F51_00330"/>
<accession>A0A1G2N037</accession>
<name>A0A1G2N037_9BACT</name>
<dbReference type="Pfam" id="PF15632">
    <property type="entry name" value="ATPgrasp_Ter"/>
    <property type="match status" value="1"/>
</dbReference>
<gene>
    <name evidence="3" type="ORF">A3F51_00330</name>
</gene>
<evidence type="ECO:0000256" key="1">
    <source>
        <dbReference type="PROSITE-ProRule" id="PRU00409"/>
    </source>
</evidence>